<evidence type="ECO:0000256" key="5">
    <source>
        <dbReference type="ARBA" id="ARBA00022989"/>
    </source>
</evidence>
<evidence type="ECO:0000313" key="10">
    <source>
        <dbReference type="EMBL" id="KZV15920.1"/>
    </source>
</evidence>
<evidence type="ECO:0000256" key="6">
    <source>
        <dbReference type="ARBA" id="ARBA00023065"/>
    </source>
</evidence>
<evidence type="ECO:0000256" key="8">
    <source>
        <dbReference type="ARBA" id="ARBA00023303"/>
    </source>
</evidence>
<protein>
    <submittedName>
        <fullName evidence="10">Aluminum-activated malate transporter 8-like</fullName>
    </submittedName>
</protein>
<keyword evidence="4 9" id="KW-0812">Transmembrane</keyword>
<accession>A0A2Z7AAE3</accession>
<name>A0A2Z7AAE3_9LAMI</name>
<comment type="subcellular location">
    <subcellularLocation>
        <location evidence="1">Membrane</location>
        <topology evidence="1">Multi-pass membrane protein</topology>
    </subcellularLocation>
</comment>
<dbReference type="Pfam" id="PF11744">
    <property type="entry name" value="ALMT"/>
    <property type="match status" value="1"/>
</dbReference>
<evidence type="ECO:0000313" key="11">
    <source>
        <dbReference type="Proteomes" id="UP000250235"/>
    </source>
</evidence>
<evidence type="ECO:0000256" key="9">
    <source>
        <dbReference type="SAM" id="Phobius"/>
    </source>
</evidence>
<evidence type="ECO:0000256" key="4">
    <source>
        <dbReference type="ARBA" id="ARBA00022692"/>
    </source>
</evidence>
<keyword evidence="11" id="KW-1185">Reference proteome</keyword>
<feature type="transmembrane region" description="Helical" evidence="9">
    <location>
        <begin position="62"/>
        <end position="81"/>
    </location>
</feature>
<feature type="transmembrane region" description="Helical" evidence="9">
    <location>
        <begin position="203"/>
        <end position="224"/>
    </location>
</feature>
<sequence>MASPPGSQCMETTNSPNENTKHNTNIACICKCAKSMPKKLKSKVVKTAIFAKKIGEDDPRRIIHSVKVGIALTLVSSLYYLRPLYDGFGQAGMWAILTVVLVFEFTVGGTLSKSLNRGCATLLAGALGIGAEYLANLCGDKGEPIVLGLMVFILATAATFTRFFPDVKRRYDYGVLIFIITFTLVAVSGFRVSEILELAHQRLSTILIGGATCILISIFVYPVWAGQDLHNLIAANIGKLAVCLEGFGGEFMSFREDEDEEWITRSDEDKSLQAYKSVLNSKTTEETLANLAWWEPCHGQFRFRHPWGLYLKTGALATECAHHFKIIQKYIYSKPQVKSEFIKKIQEPCRIISTESSQALKQLSSAIRNMTYPLPETEDHIKTSRTAAEDLKIILEKPYPPQQDHFQEIVQLLCVASVLVDVVKSVENISVSVNELSQKAGFRQQKPKADKQQQQLLHRGIVQPVNDSDGSDDSFVVIDVCKLAGGQETLAQALEREKLEMRS</sequence>
<dbReference type="PANTHER" id="PTHR31086">
    <property type="entry name" value="ALUMINUM-ACTIVATED MALATE TRANSPORTER 10"/>
    <property type="match status" value="1"/>
</dbReference>
<feature type="transmembrane region" description="Helical" evidence="9">
    <location>
        <begin position="119"/>
        <end position="139"/>
    </location>
</feature>
<dbReference type="GO" id="GO:0015743">
    <property type="term" value="P:malate transport"/>
    <property type="evidence" value="ECO:0007669"/>
    <property type="project" value="InterPro"/>
</dbReference>
<evidence type="ECO:0000256" key="3">
    <source>
        <dbReference type="ARBA" id="ARBA00022448"/>
    </source>
</evidence>
<dbReference type="AlphaFoldDB" id="A0A2Z7AAE3"/>
<organism evidence="10 11">
    <name type="scientific">Dorcoceras hygrometricum</name>
    <dbReference type="NCBI Taxonomy" id="472368"/>
    <lineage>
        <taxon>Eukaryota</taxon>
        <taxon>Viridiplantae</taxon>
        <taxon>Streptophyta</taxon>
        <taxon>Embryophyta</taxon>
        <taxon>Tracheophyta</taxon>
        <taxon>Spermatophyta</taxon>
        <taxon>Magnoliopsida</taxon>
        <taxon>eudicotyledons</taxon>
        <taxon>Gunneridae</taxon>
        <taxon>Pentapetalae</taxon>
        <taxon>asterids</taxon>
        <taxon>lamiids</taxon>
        <taxon>Lamiales</taxon>
        <taxon>Gesneriaceae</taxon>
        <taxon>Didymocarpoideae</taxon>
        <taxon>Trichosporeae</taxon>
        <taxon>Loxocarpinae</taxon>
        <taxon>Dorcoceras</taxon>
    </lineage>
</organism>
<comment type="similarity">
    <text evidence="2">Belongs to the aromatic acid exporter (TC 2.A.85) family.</text>
</comment>
<keyword evidence="7 9" id="KW-0472">Membrane</keyword>
<dbReference type="OrthoDB" id="68611at2759"/>
<keyword evidence="5 9" id="KW-1133">Transmembrane helix</keyword>
<dbReference type="InterPro" id="IPR020966">
    <property type="entry name" value="ALMT"/>
</dbReference>
<dbReference type="GO" id="GO:0016020">
    <property type="term" value="C:membrane"/>
    <property type="evidence" value="ECO:0007669"/>
    <property type="project" value="UniProtKB-SubCell"/>
</dbReference>
<keyword evidence="8" id="KW-0407">Ion channel</keyword>
<keyword evidence="3" id="KW-0813">Transport</keyword>
<feature type="transmembrane region" description="Helical" evidence="9">
    <location>
        <begin position="171"/>
        <end position="191"/>
    </location>
</feature>
<feature type="transmembrane region" description="Helical" evidence="9">
    <location>
        <begin position="87"/>
        <end position="107"/>
    </location>
</feature>
<dbReference type="Proteomes" id="UP000250235">
    <property type="component" value="Unassembled WGS sequence"/>
</dbReference>
<dbReference type="EMBL" id="KV019597">
    <property type="protein sequence ID" value="KZV15920.1"/>
    <property type="molecule type" value="Genomic_DNA"/>
</dbReference>
<keyword evidence="6" id="KW-0406">Ion transport</keyword>
<reference evidence="10 11" key="1">
    <citation type="journal article" date="2015" name="Proc. Natl. Acad. Sci. U.S.A.">
        <title>The resurrection genome of Boea hygrometrica: A blueprint for survival of dehydration.</title>
        <authorList>
            <person name="Xiao L."/>
            <person name="Yang G."/>
            <person name="Zhang L."/>
            <person name="Yang X."/>
            <person name="Zhao S."/>
            <person name="Ji Z."/>
            <person name="Zhou Q."/>
            <person name="Hu M."/>
            <person name="Wang Y."/>
            <person name="Chen M."/>
            <person name="Xu Y."/>
            <person name="Jin H."/>
            <person name="Xiao X."/>
            <person name="Hu G."/>
            <person name="Bao F."/>
            <person name="Hu Y."/>
            <person name="Wan P."/>
            <person name="Li L."/>
            <person name="Deng X."/>
            <person name="Kuang T."/>
            <person name="Xiang C."/>
            <person name="Zhu J.K."/>
            <person name="Oliver M.J."/>
            <person name="He Y."/>
        </authorList>
    </citation>
    <scope>NUCLEOTIDE SEQUENCE [LARGE SCALE GENOMIC DNA]</scope>
    <source>
        <strain evidence="11">cv. XS01</strain>
    </source>
</reference>
<feature type="transmembrane region" description="Helical" evidence="9">
    <location>
        <begin position="145"/>
        <end position="164"/>
    </location>
</feature>
<proteinExistence type="inferred from homology"/>
<evidence type="ECO:0000256" key="7">
    <source>
        <dbReference type="ARBA" id="ARBA00023136"/>
    </source>
</evidence>
<dbReference type="GO" id="GO:0034220">
    <property type="term" value="P:monoatomic ion transmembrane transport"/>
    <property type="evidence" value="ECO:0007669"/>
    <property type="project" value="UniProtKB-KW"/>
</dbReference>
<gene>
    <name evidence="10" type="ORF">F511_29092</name>
</gene>
<evidence type="ECO:0000256" key="1">
    <source>
        <dbReference type="ARBA" id="ARBA00004141"/>
    </source>
</evidence>
<evidence type="ECO:0000256" key="2">
    <source>
        <dbReference type="ARBA" id="ARBA00007079"/>
    </source>
</evidence>